<organism evidence="2 3">
    <name type="scientific">Dibothriocephalus latus</name>
    <name type="common">Fish tapeworm</name>
    <name type="synonym">Diphyllobothrium latum</name>
    <dbReference type="NCBI Taxonomy" id="60516"/>
    <lineage>
        <taxon>Eukaryota</taxon>
        <taxon>Metazoa</taxon>
        <taxon>Spiralia</taxon>
        <taxon>Lophotrochozoa</taxon>
        <taxon>Platyhelminthes</taxon>
        <taxon>Cestoda</taxon>
        <taxon>Eucestoda</taxon>
        <taxon>Diphyllobothriidea</taxon>
        <taxon>Diphyllobothriidae</taxon>
        <taxon>Dibothriocephalus</taxon>
    </lineage>
</organism>
<evidence type="ECO:0000256" key="1">
    <source>
        <dbReference type="SAM" id="MobiDB-lite"/>
    </source>
</evidence>
<name>A0A3P7LMA6_DIBLA</name>
<dbReference type="AlphaFoldDB" id="A0A3P7LMA6"/>
<proteinExistence type="predicted"/>
<accession>A0A3P7LMA6</accession>
<dbReference type="EMBL" id="UYRU01059288">
    <property type="protein sequence ID" value="VDN14440.1"/>
    <property type="molecule type" value="Genomic_DNA"/>
</dbReference>
<sequence>MNFKERLASEVAHFQLCEHLIGELEAVHFSGLLPESWRRIEKTLVDAENFQPFESPPVHRKARRTRRRLNSYRQRSLSVEFDVSTHENGASPHPTHQKSRRLSLHTPVTMDDLSSSSSSARTLLPNNPIDPNLVPSQAAQAATGLLCCCVDRQQRQQQQPTSSRSGLAGTLRFRRLQEICASLSDLDWVDAQAAATL</sequence>
<gene>
    <name evidence="2" type="ORF">DILT_LOCUS10271</name>
</gene>
<evidence type="ECO:0000313" key="2">
    <source>
        <dbReference type="EMBL" id="VDN14440.1"/>
    </source>
</evidence>
<dbReference type="Proteomes" id="UP000281553">
    <property type="component" value="Unassembled WGS sequence"/>
</dbReference>
<protein>
    <submittedName>
        <fullName evidence="2">Uncharacterized protein</fullName>
    </submittedName>
</protein>
<feature type="region of interest" description="Disordered" evidence="1">
    <location>
        <begin position="80"/>
        <end position="102"/>
    </location>
</feature>
<keyword evidence="3" id="KW-1185">Reference proteome</keyword>
<evidence type="ECO:0000313" key="3">
    <source>
        <dbReference type="Proteomes" id="UP000281553"/>
    </source>
</evidence>
<feature type="non-terminal residue" evidence="2">
    <location>
        <position position="197"/>
    </location>
</feature>
<reference evidence="2 3" key="1">
    <citation type="submission" date="2018-11" db="EMBL/GenBank/DDBJ databases">
        <authorList>
            <consortium name="Pathogen Informatics"/>
        </authorList>
    </citation>
    <scope>NUCLEOTIDE SEQUENCE [LARGE SCALE GENOMIC DNA]</scope>
</reference>